<reference evidence="2 3" key="1">
    <citation type="journal article" date="2023" name="IMA Fungus">
        <title>Comparative genomic study of the Penicillium genus elucidates a diverse pangenome and 15 lateral gene transfer events.</title>
        <authorList>
            <person name="Petersen C."/>
            <person name="Sorensen T."/>
            <person name="Nielsen M.R."/>
            <person name="Sondergaard T.E."/>
            <person name="Sorensen J.L."/>
            <person name="Fitzpatrick D.A."/>
            <person name="Frisvad J.C."/>
            <person name="Nielsen K.L."/>
        </authorList>
    </citation>
    <scope>NUCLEOTIDE SEQUENCE [LARGE SCALE GENOMIC DNA]</scope>
    <source>
        <strain evidence="2 3">IBT 3361</strain>
    </source>
</reference>
<feature type="compositionally biased region" description="Gly residues" evidence="1">
    <location>
        <begin position="71"/>
        <end position="81"/>
    </location>
</feature>
<organism evidence="2 3">
    <name type="scientific">Penicillium chrysogenum</name>
    <name type="common">Penicillium notatum</name>
    <dbReference type="NCBI Taxonomy" id="5076"/>
    <lineage>
        <taxon>Eukaryota</taxon>
        <taxon>Fungi</taxon>
        <taxon>Dikarya</taxon>
        <taxon>Ascomycota</taxon>
        <taxon>Pezizomycotina</taxon>
        <taxon>Eurotiomycetes</taxon>
        <taxon>Eurotiomycetidae</taxon>
        <taxon>Eurotiales</taxon>
        <taxon>Aspergillaceae</taxon>
        <taxon>Penicillium</taxon>
        <taxon>Penicillium chrysogenum species complex</taxon>
    </lineage>
</organism>
<gene>
    <name evidence="2" type="ORF">N7505_012088</name>
</gene>
<dbReference type="Proteomes" id="UP001220256">
    <property type="component" value="Unassembled WGS sequence"/>
</dbReference>
<proteinExistence type="predicted"/>
<sequence length="81" mass="8161">MRLNQLLARKKADKGKGKAVVPGDASAATISKGKGKSKATSVPATPVKTAKGPKTRSKSTKKRLATDIADKGGGGGEGKES</sequence>
<dbReference type="EMBL" id="JAPVEB010000012">
    <property type="protein sequence ID" value="KAJ5253425.1"/>
    <property type="molecule type" value="Genomic_DNA"/>
</dbReference>
<evidence type="ECO:0000313" key="2">
    <source>
        <dbReference type="EMBL" id="KAJ5253425.1"/>
    </source>
</evidence>
<accession>A0ABQ8W174</accession>
<name>A0ABQ8W174_PENCH</name>
<comment type="caution">
    <text evidence="2">The sequence shown here is derived from an EMBL/GenBank/DDBJ whole genome shotgun (WGS) entry which is preliminary data.</text>
</comment>
<feature type="compositionally biased region" description="Basic residues" evidence="1">
    <location>
        <begin position="51"/>
        <end position="63"/>
    </location>
</feature>
<evidence type="ECO:0000313" key="3">
    <source>
        <dbReference type="Proteomes" id="UP001220256"/>
    </source>
</evidence>
<feature type="region of interest" description="Disordered" evidence="1">
    <location>
        <begin position="1"/>
        <end position="81"/>
    </location>
</feature>
<protein>
    <submittedName>
        <fullName evidence="2">Uncharacterized protein</fullName>
    </submittedName>
</protein>
<keyword evidence="3" id="KW-1185">Reference proteome</keyword>
<evidence type="ECO:0000256" key="1">
    <source>
        <dbReference type="SAM" id="MobiDB-lite"/>
    </source>
</evidence>